<reference evidence="2 3" key="1">
    <citation type="submission" date="2024-08" db="EMBL/GenBank/DDBJ databases">
        <authorList>
            <person name="Cucini C."/>
            <person name="Frati F."/>
        </authorList>
    </citation>
    <scope>NUCLEOTIDE SEQUENCE [LARGE SCALE GENOMIC DNA]</scope>
</reference>
<feature type="compositionally biased region" description="Acidic residues" evidence="1">
    <location>
        <begin position="385"/>
        <end position="394"/>
    </location>
</feature>
<name>A0ABP1Q556_9HEXA</name>
<feature type="region of interest" description="Disordered" evidence="1">
    <location>
        <begin position="330"/>
        <end position="401"/>
    </location>
</feature>
<sequence length="583" mass="64290">MADLKSAKMKKSKLVTICSTSKQNDDYPIFKYHGKSRSEQKEMSVTFPSYPTNLMYYEHYDSLTSASNRLSFIYVGDDANGNVCQEFYDYKQVQTVDFSDNISSVKAVFQIISQLRSCTEVRIFLSLANICLSGTDLLFPAEAQVVQQCMTALRNCNVKSLKVEGSVSVNSNNGQEQRSRTRLHDILAYAFVCFPKLEAVRINLDNSCGTYYDAVQEFCSSKVNLPKHRVNLKNRRVTCDPEGFLDFTTTPLLIHPVVVATSTSSSPMISAGKNSSHYPKSMCAVATTTFTETSKECSLPLLRTIKTEGSSKQVFIKQEKIDAPVIDLASDEDENHCSPPKKNRLQSDRPSSRASSTDSKASTVIISGSPHRLEKRGIGGGSSYDEWENDDDSIETPSPRPMVSSLIKNIHLPTTKSKTSLLPTTPNSSSLPTQKTSSLPSTKTPLLPTPKARSSPTTKTHSLLPSPKPVALSECPPLLPPPRPPSLSMIVGVSQSEAQENAGLAGQPVEQILNSVKTGQIQFDPLHIKNILQTVKTSSSSVSTNNQRSRVHALLEIKEGVHYERRPRNENPNRKSKSYSNQL</sequence>
<protein>
    <submittedName>
        <fullName evidence="2">Uncharacterized protein</fullName>
    </submittedName>
</protein>
<proteinExistence type="predicted"/>
<feature type="compositionally biased region" description="Low complexity" evidence="1">
    <location>
        <begin position="414"/>
        <end position="451"/>
    </location>
</feature>
<evidence type="ECO:0000313" key="3">
    <source>
        <dbReference type="Proteomes" id="UP001642540"/>
    </source>
</evidence>
<dbReference type="EMBL" id="CAXLJM020000023">
    <property type="protein sequence ID" value="CAL8089525.1"/>
    <property type="molecule type" value="Genomic_DNA"/>
</dbReference>
<keyword evidence="3" id="KW-1185">Reference proteome</keyword>
<comment type="caution">
    <text evidence="2">The sequence shown here is derived from an EMBL/GenBank/DDBJ whole genome shotgun (WGS) entry which is preliminary data.</text>
</comment>
<dbReference type="Proteomes" id="UP001642540">
    <property type="component" value="Unassembled WGS sequence"/>
</dbReference>
<feature type="region of interest" description="Disordered" evidence="1">
    <location>
        <begin position="556"/>
        <end position="583"/>
    </location>
</feature>
<feature type="compositionally biased region" description="Low complexity" evidence="1">
    <location>
        <begin position="352"/>
        <end position="363"/>
    </location>
</feature>
<feature type="compositionally biased region" description="Basic and acidic residues" evidence="1">
    <location>
        <begin position="556"/>
        <end position="573"/>
    </location>
</feature>
<feature type="compositionally biased region" description="Polar residues" evidence="1">
    <location>
        <begin position="452"/>
        <end position="463"/>
    </location>
</feature>
<accession>A0ABP1Q556</accession>
<organism evidence="2 3">
    <name type="scientific">Orchesella dallaii</name>
    <dbReference type="NCBI Taxonomy" id="48710"/>
    <lineage>
        <taxon>Eukaryota</taxon>
        <taxon>Metazoa</taxon>
        <taxon>Ecdysozoa</taxon>
        <taxon>Arthropoda</taxon>
        <taxon>Hexapoda</taxon>
        <taxon>Collembola</taxon>
        <taxon>Entomobryomorpha</taxon>
        <taxon>Entomobryoidea</taxon>
        <taxon>Orchesellidae</taxon>
        <taxon>Orchesellinae</taxon>
        <taxon>Orchesella</taxon>
    </lineage>
</organism>
<feature type="region of interest" description="Disordered" evidence="1">
    <location>
        <begin position="414"/>
        <end position="470"/>
    </location>
</feature>
<evidence type="ECO:0000313" key="2">
    <source>
        <dbReference type="EMBL" id="CAL8089525.1"/>
    </source>
</evidence>
<evidence type="ECO:0000256" key="1">
    <source>
        <dbReference type="SAM" id="MobiDB-lite"/>
    </source>
</evidence>
<gene>
    <name evidence="2" type="ORF">ODALV1_LOCUS7402</name>
</gene>